<evidence type="ECO:0000256" key="15">
    <source>
        <dbReference type="RuleBase" id="RU003750"/>
    </source>
</evidence>
<gene>
    <name evidence="17" type="ORF">IZO911_LOCUS3484</name>
</gene>
<feature type="transmembrane region" description="Helical" evidence="16">
    <location>
        <begin position="328"/>
        <end position="351"/>
    </location>
</feature>
<evidence type="ECO:0000256" key="9">
    <source>
        <dbReference type="ARBA" id="ARBA00036100"/>
    </source>
</evidence>
<evidence type="ECO:0000256" key="10">
    <source>
        <dbReference type="ARBA" id="ARBA00036651"/>
    </source>
</evidence>
<evidence type="ECO:0000256" key="14">
    <source>
        <dbReference type="ARBA" id="ARBA00048570"/>
    </source>
</evidence>
<keyword evidence="4 16" id="KW-0812">Transmembrane</keyword>
<feature type="transmembrane region" description="Helical" evidence="16">
    <location>
        <begin position="363"/>
        <end position="383"/>
    </location>
</feature>
<evidence type="ECO:0000256" key="12">
    <source>
        <dbReference type="ARBA" id="ARBA00037890"/>
    </source>
</evidence>
<evidence type="ECO:0000256" key="8">
    <source>
        <dbReference type="ARBA" id="ARBA00023264"/>
    </source>
</evidence>
<dbReference type="FunFam" id="1.20.120.1760:FF:000002">
    <property type="entry name" value="Choline/ethanolamine phosphotransferase 1"/>
    <property type="match status" value="1"/>
</dbReference>
<evidence type="ECO:0000256" key="6">
    <source>
        <dbReference type="ARBA" id="ARBA00023136"/>
    </source>
</evidence>
<dbReference type="AlphaFoldDB" id="A0A813NNH5"/>
<dbReference type="PROSITE" id="PS00379">
    <property type="entry name" value="CDP_ALCOHOL_P_TRANSF"/>
    <property type="match status" value="1"/>
</dbReference>
<dbReference type="GO" id="GO:0005794">
    <property type="term" value="C:Golgi apparatus"/>
    <property type="evidence" value="ECO:0007669"/>
    <property type="project" value="TreeGrafter"/>
</dbReference>
<comment type="catalytic activity">
    <reaction evidence="10">
        <text>1,2-dioctanoyl-sn-glycerol + CDP-choline = 1,2-dioctanoyl-sn-glycero-3-phosphocholine + CMP + H(+)</text>
        <dbReference type="Rhea" id="RHEA:54232"/>
        <dbReference type="ChEBI" id="CHEBI:15378"/>
        <dbReference type="ChEBI" id="CHEBI:58779"/>
        <dbReference type="ChEBI" id="CHEBI:60377"/>
        <dbReference type="ChEBI" id="CHEBI:76979"/>
        <dbReference type="ChEBI" id="CHEBI:78228"/>
    </reaction>
    <physiologicalReaction direction="left-to-right" evidence="10">
        <dbReference type="Rhea" id="RHEA:54233"/>
    </physiologicalReaction>
</comment>
<evidence type="ECO:0000256" key="13">
    <source>
        <dbReference type="ARBA" id="ARBA00038987"/>
    </source>
</evidence>
<comment type="catalytic activity">
    <reaction evidence="9">
        <text>1-hexadecanoyl-2-(4Z,7Z,10Z,13Z,16Z,19Z-docosahexaenoyl)-sn-glycerol + CDP-choline = 1-hexadecanoyl-2-(4Z,7Z,10Z,13Z,16Z,19Z-docosahexaenoyl)-sn-glycero-3-phosphocholine + CMP + H(+)</text>
        <dbReference type="Rhea" id="RHEA:54332"/>
        <dbReference type="ChEBI" id="CHEBI:15378"/>
        <dbReference type="ChEBI" id="CHEBI:58779"/>
        <dbReference type="ChEBI" id="CHEBI:60377"/>
        <dbReference type="ChEBI" id="CHEBI:74963"/>
        <dbReference type="ChEBI" id="CHEBI:82949"/>
    </reaction>
    <physiologicalReaction direction="left-to-right" evidence="9">
        <dbReference type="Rhea" id="RHEA:54333"/>
    </physiologicalReaction>
</comment>
<keyword evidence="3 15" id="KW-0808">Transferase</keyword>
<feature type="transmembrane region" description="Helical" evidence="16">
    <location>
        <begin position="229"/>
        <end position="246"/>
    </location>
</feature>
<dbReference type="PANTHER" id="PTHR10414:SF37">
    <property type="entry name" value="BB IN A BOXCAR, ISOFORM C"/>
    <property type="match status" value="1"/>
</dbReference>
<dbReference type="EC" id="2.7.8.2" evidence="13"/>
<proteinExistence type="inferred from homology"/>
<evidence type="ECO:0000313" key="18">
    <source>
        <dbReference type="Proteomes" id="UP000663860"/>
    </source>
</evidence>
<keyword evidence="6 16" id="KW-0472">Membrane</keyword>
<evidence type="ECO:0000256" key="3">
    <source>
        <dbReference type="ARBA" id="ARBA00022679"/>
    </source>
</evidence>
<comment type="subcellular location">
    <subcellularLocation>
        <location evidence="1">Membrane</location>
        <topology evidence="1">Multi-pass membrane protein</topology>
    </subcellularLocation>
</comment>
<dbReference type="EMBL" id="CAJNOE010000018">
    <property type="protein sequence ID" value="CAF0740165.1"/>
    <property type="molecule type" value="Genomic_DNA"/>
</dbReference>
<keyword evidence="7" id="KW-0443">Lipid metabolism</keyword>
<comment type="pathway">
    <text evidence="12">Phospholipid metabolism; phosphatidylcholine biosynthesis; phosphatidylcholine from phosphocholine: step 2/2.</text>
</comment>
<evidence type="ECO:0000256" key="7">
    <source>
        <dbReference type="ARBA" id="ARBA00023209"/>
    </source>
</evidence>
<dbReference type="InterPro" id="IPR048254">
    <property type="entry name" value="CDP_ALCOHOL_P_TRANSF_CS"/>
</dbReference>
<dbReference type="GO" id="GO:0006646">
    <property type="term" value="P:phosphatidylethanolamine biosynthetic process"/>
    <property type="evidence" value="ECO:0007669"/>
    <property type="project" value="TreeGrafter"/>
</dbReference>
<comment type="similarity">
    <text evidence="2 15">Belongs to the CDP-alcohol phosphatidyltransferase class-I family.</text>
</comment>
<accession>A0A813NNH5</accession>
<comment type="catalytic activity">
    <reaction evidence="14">
        <text>CDP-choline + a 1,2-diacyl-sn-glycerol = a 1,2-diacyl-sn-glycero-3-phosphocholine + CMP + H(+)</text>
        <dbReference type="Rhea" id="RHEA:32939"/>
        <dbReference type="ChEBI" id="CHEBI:15378"/>
        <dbReference type="ChEBI" id="CHEBI:17815"/>
        <dbReference type="ChEBI" id="CHEBI:57643"/>
        <dbReference type="ChEBI" id="CHEBI:58779"/>
        <dbReference type="ChEBI" id="CHEBI:60377"/>
        <dbReference type="EC" id="2.7.8.2"/>
    </reaction>
    <physiologicalReaction direction="left-to-right" evidence="14">
        <dbReference type="Rhea" id="RHEA:32940"/>
    </physiologicalReaction>
</comment>
<evidence type="ECO:0000256" key="4">
    <source>
        <dbReference type="ARBA" id="ARBA00022692"/>
    </source>
</evidence>
<dbReference type="Gene3D" id="1.20.120.1760">
    <property type="match status" value="1"/>
</dbReference>
<dbReference type="InterPro" id="IPR000462">
    <property type="entry name" value="CDP-OH_P_trans"/>
</dbReference>
<evidence type="ECO:0000256" key="16">
    <source>
        <dbReference type="SAM" id="Phobius"/>
    </source>
</evidence>
<feature type="transmembrane region" description="Helical" evidence="16">
    <location>
        <begin position="295"/>
        <end position="316"/>
    </location>
</feature>
<dbReference type="GO" id="GO:0004307">
    <property type="term" value="F:ethanolaminephosphotransferase activity"/>
    <property type="evidence" value="ECO:0007669"/>
    <property type="project" value="TreeGrafter"/>
</dbReference>
<feature type="transmembrane region" description="Helical" evidence="16">
    <location>
        <begin position="129"/>
        <end position="153"/>
    </location>
</feature>
<dbReference type="Pfam" id="PF01066">
    <property type="entry name" value="CDP-OH_P_transf"/>
    <property type="match status" value="1"/>
</dbReference>
<evidence type="ECO:0000256" key="2">
    <source>
        <dbReference type="ARBA" id="ARBA00010441"/>
    </source>
</evidence>
<sequence>MSSNRILDNNLQSSFHGNVRQITQKTHQLGSNAKEVIRNLPNILTEQQIKRLKEHKYASEGTTLLDPYMQIFWKRLVEYCPLWVAPNLITIVGLVLNIGAKHKYASEGTTLLDPYMQIFWKRLVEYCPLWVAPNLITIVGLVLNIGASILLIILTDGAKEQCTRWMYFLTGLGLFLYQSLDAIDGKQARRTNSSSPLGELFDHGCDSVSTVFVTVAFCCVLQLGVHPWVMFWCCMLSCVTFYCAHWQTYVSGKLKFGTFDCTEAQFFFIFVCLITIISPSFWTKTMPIIHIEYRVFSAILMIGSGFCSAVNNIRLISQGGCGRNSSSVAGTSIIFPAWHILFLTFLAYIASNHSLSTALVQHPALHLICYGIAFSKITNRLIVAHMSKSPLNRWDTAYIGPIAFCVNQYFSCFIGEHILLWFFLAFNLYDLLRYNTKVCQELCDALNIHCFRIKPPTTLSTDHTH</sequence>
<reference evidence="17" key="1">
    <citation type="submission" date="2021-02" db="EMBL/GenBank/DDBJ databases">
        <authorList>
            <person name="Nowell W R."/>
        </authorList>
    </citation>
    <scope>NUCLEOTIDE SEQUENCE</scope>
</reference>
<dbReference type="Proteomes" id="UP000663860">
    <property type="component" value="Unassembled WGS sequence"/>
</dbReference>
<evidence type="ECO:0000313" key="17">
    <source>
        <dbReference type="EMBL" id="CAF0740165.1"/>
    </source>
</evidence>
<evidence type="ECO:0000256" key="11">
    <source>
        <dbReference type="ARBA" id="ARBA00036890"/>
    </source>
</evidence>
<comment type="caution">
    <text evidence="17">The sequence shown here is derived from an EMBL/GenBank/DDBJ whole genome shotgun (WGS) entry which is preliminary data.</text>
</comment>
<keyword evidence="5 16" id="KW-1133">Transmembrane helix</keyword>
<dbReference type="GO" id="GO:0004142">
    <property type="term" value="F:diacylglycerol cholinephosphotransferase activity"/>
    <property type="evidence" value="ECO:0007669"/>
    <property type="project" value="UniProtKB-EC"/>
</dbReference>
<dbReference type="InterPro" id="IPR014472">
    <property type="entry name" value="CHOPT"/>
</dbReference>
<protein>
    <recommendedName>
        <fullName evidence="13">diacylglycerol cholinephosphotransferase</fullName>
        <ecNumber evidence="13">2.7.8.2</ecNumber>
    </recommendedName>
</protein>
<feature type="transmembrane region" description="Helical" evidence="16">
    <location>
        <begin position="165"/>
        <end position="183"/>
    </location>
</feature>
<keyword evidence="8" id="KW-1208">Phospholipid metabolism</keyword>
<keyword evidence="7" id="KW-0444">Lipid biosynthesis</keyword>
<keyword evidence="7" id="KW-0594">Phospholipid biosynthesis</keyword>
<dbReference type="PANTHER" id="PTHR10414">
    <property type="entry name" value="ETHANOLAMINEPHOSPHOTRANSFERASE"/>
    <property type="match status" value="1"/>
</dbReference>
<comment type="catalytic activity">
    <reaction evidence="11">
        <text>1-hexadecanoyl-2-(9Z-octadecenoyl)-sn-glycerol + CDP-choline = 1-hexadecanoyl-2-(9Z-octadecenoyl)-sn-glycero-3-phosphocholine + CMP + H(+)</text>
        <dbReference type="Rhea" id="RHEA:54244"/>
        <dbReference type="ChEBI" id="CHEBI:15378"/>
        <dbReference type="ChEBI" id="CHEBI:58779"/>
        <dbReference type="ChEBI" id="CHEBI:60377"/>
        <dbReference type="ChEBI" id="CHEBI:73001"/>
        <dbReference type="ChEBI" id="CHEBI:75466"/>
    </reaction>
    <physiologicalReaction direction="left-to-right" evidence="11">
        <dbReference type="Rhea" id="RHEA:54245"/>
    </physiologicalReaction>
</comment>
<feature type="transmembrane region" description="Helical" evidence="16">
    <location>
        <begin position="266"/>
        <end position="283"/>
    </location>
</feature>
<dbReference type="GO" id="GO:0005789">
    <property type="term" value="C:endoplasmic reticulum membrane"/>
    <property type="evidence" value="ECO:0007669"/>
    <property type="project" value="TreeGrafter"/>
</dbReference>
<evidence type="ECO:0000256" key="5">
    <source>
        <dbReference type="ARBA" id="ARBA00022989"/>
    </source>
</evidence>
<name>A0A813NNH5_9BILA</name>
<dbReference type="InterPro" id="IPR043130">
    <property type="entry name" value="CDP-OH_PTrfase_TM_dom"/>
</dbReference>
<evidence type="ECO:0000256" key="1">
    <source>
        <dbReference type="ARBA" id="ARBA00004141"/>
    </source>
</evidence>
<organism evidence="17 18">
    <name type="scientific">Adineta steineri</name>
    <dbReference type="NCBI Taxonomy" id="433720"/>
    <lineage>
        <taxon>Eukaryota</taxon>
        <taxon>Metazoa</taxon>
        <taxon>Spiralia</taxon>
        <taxon>Gnathifera</taxon>
        <taxon>Rotifera</taxon>
        <taxon>Eurotatoria</taxon>
        <taxon>Bdelloidea</taxon>
        <taxon>Adinetida</taxon>
        <taxon>Adinetidae</taxon>
        <taxon>Adineta</taxon>
    </lineage>
</organism>